<dbReference type="AlphaFoldDB" id="A0AAV5W1K1"/>
<accession>A0AAV5W1K1</accession>
<evidence type="ECO:0000313" key="3">
    <source>
        <dbReference type="Proteomes" id="UP001432322"/>
    </source>
</evidence>
<evidence type="ECO:0000256" key="1">
    <source>
        <dbReference type="SAM" id="MobiDB-lite"/>
    </source>
</evidence>
<dbReference type="EMBL" id="BTSY01000004">
    <property type="protein sequence ID" value="GMT25700.1"/>
    <property type="molecule type" value="Genomic_DNA"/>
</dbReference>
<dbReference type="Proteomes" id="UP001432322">
    <property type="component" value="Unassembled WGS sequence"/>
</dbReference>
<evidence type="ECO:0000313" key="2">
    <source>
        <dbReference type="EMBL" id="GMT25700.1"/>
    </source>
</evidence>
<keyword evidence="3" id="KW-1185">Reference proteome</keyword>
<sequence>MLYVRAQGEEGPTTSSHATPDELTIRAIGDGEHRQVLANRDPAASMLTSTGHAASLVLDVVGDAGRVGEEDFFEGHHVVGHSNFGPLLSFIKIIFFFSHRRPS</sequence>
<feature type="region of interest" description="Disordered" evidence="1">
    <location>
        <begin position="1"/>
        <end position="20"/>
    </location>
</feature>
<comment type="caution">
    <text evidence="2">The sequence shown here is derived from an EMBL/GenBank/DDBJ whole genome shotgun (WGS) entry which is preliminary data.</text>
</comment>
<protein>
    <submittedName>
        <fullName evidence="2">Uncharacterized protein</fullName>
    </submittedName>
</protein>
<proteinExistence type="predicted"/>
<organism evidence="2 3">
    <name type="scientific">Pristionchus fissidentatus</name>
    <dbReference type="NCBI Taxonomy" id="1538716"/>
    <lineage>
        <taxon>Eukaryota</taxon>
        <taxon>Metazoa</taxon>
        <taxon>Ecdysozoa</taxon>
        <taxon>Nematoda</taxon>
        <taxon>Chromadorea</taxon>
        <taxon>Rhabditida</taxon>
        <taxon>Rhabditina</taxon>
        <taxon>Diplogasteromorpha</taxon>
        <taxon>Diplogasteroidea</taxon>
        <taxon>Neodiplogasteridae</taxon>
        <taxon>Pristionchus</taxon>
    </lineage>
</organism>
<reference evidence="2" key="1">
    <citation type="submission" date="2023-10" db="EMBL/GenBank/DDBJ databases">
        <title>Genome assembly of Pristionchus species.</title>
        <authorList>
            <person name="Yoshida K."/>
            <person name="Sommer R.J."/>
        </authorList>
    </citation>
    <scope>NUCLEOTIDE SEQUENCE</scope>
    <source>
        <strain evidence="2">RS5133</strain>
    </source>
</reference>
<name>A0AAV5W1K1_9BILA</name>
<gene>
    <name evidence="2" type="ORF">PFISCL1PPCAC_16997</name>
</gene>